<dbReference type="InterPro" id="IPR029058">
    <property type="entry name" value="AB_hydrolase_fold"/>
</dbReference>
<keyword evidence="3" id="KW-1185">Reference proteome</keyword>
<evidence type="ECO:0008006" key="4">
    <source>
        <dbReference type="Google" id="ProtNLM"/>
    </source>
</evidence>
<protein>
    <recommendedName>
        <fullName evidence="4">AB hydrolase-1 domain-containing protein</fullName>
    </recommendedName>
</protein>
<dbReference type="Gene3D" id="3.40.50.1820">
    <property type="entry name" value="alpha/beta hydrolase"/>
    <property type="match status" value="1"/>
</dbReference>
<sequence length="127" mass="14479">MEEMFQNIEEKYDVWSSNFASIAMDPSDPPSVDKFDKCLKRMGVEIALPLAKTVFLSDYRHILDKVITPCTIIQTKVDFAVPNSVPTYMHNTIKGESTVEIINTHGHFPQLTAHQEFLDVIHRILTS</sequence>
<name>A0A494GA18_SOLLC</name>
<dbReference type="InParanoid" id="A0A494GA18"/>
<proteinExistence type="inferred from homology"/>
<dbReference type="PANTHER" id="PTHR43039">
    <property type="entry name" value="ESTERASE-RELATED"/>
    <property type="match status" value="1"/>
</dbReference>
<reference evidence="2" key="2">
    <citation type="submission" date="2019-04" db="UniProtKB">
        <authorList>
            <consortium name="EnsemblPlants"/>
        </authorList>
    </citation>
    <scope>IDENTIFICATION</scope>
    <source>
        <strain evidence="2">cv. Heinz 1706</strain>
    </source>
</reference>
<dbReference type="AlphaFoldDB" id="A0A494GA18"/>
<accession>A0A494GA18</accession>
<dbReference type="Gramene" id="Solyc00g170200.1.1">
    <property type="protein sequence ID" value="Solyc00g170200.1.1.1.CDS"/>
    <property type="gene ID" value="Solyc00g170200.1"/>
</dbReference>
<dbReference type="OMA" id="AVPMSAC"/>
<evidence type="ECO:0000313" key="3">
    <source>
        <dbReference type="Proteomes" id="UP000004994"/>
    </source>
</evidence>
<dbReference type="SUPFAM" id="SSF53474">
    <property type="entry name" value="alpha/beta-Hydrolases"/>
    <property type="match status" value="1"/>
</dbReference>
<dbReference type="Proteomes" id="UP000004994">
    <property type="component" value="Unassembled WGS sequence"/>
</dbReference>
<evidence type="ECO:0000256" key="1">
    <source>
        <dbReference type="ARBA" id="ARBA00008645"/>
    </source>
</evidence>
<dbReference type="STRING" id="4081.A0A494GA18"/>
<dbReference type="EnsemblPlants" id="Solyc00g170200.1.1">
    <property type="protein sequence ID" value="Solyc00g170200.1.1.1.CDS"/>
    <property type="gene ID" value="Solyc00g170200.1"/>
</dbReference>
<reference evidence="2" key="1">
    <citation type="journal article" date="2012" name="Nature">
        <title>The tomato genome sequence provides insights into fleshy fruit evolution.</title>
        <authorList>
            <consortium name="Tomato Genome Consortium"/>
        </authorList>
    </citation>
    <scope>NUCLEOTIDE SEQUENCE [LARGE SCALE GENOMIC DNA]</scope>
    <source>
        <strain evidence="2">cv. Heinz 1706</strain>
    </source>
</reference>
<dbReference type="PaxDb" id="4081-Solyc00g170200.1.1"/>
<comment type="similarity">
    <text evidence="1">Belongs to the AB hydrolase superfamily.</text>
</comment>
<organism evidence="2">
    <name type="scientific">Solanum lycopersicum</name>
    <name type="common">Tomato</name>
    <name type="synonym">Lycopersicon esculentum</name>
    <dbReference type="NCBI Taxonomy" id="4081"/>
    <lineage>
        <taxon>Eukaryota</taxon>
        <taxon>Viridiplantae</taxon>
        <taxon>Streptophyta</taxon>
        <taxon>Embryophyta</taxon>
        <taxon>Tracheophyta</taxon>
        <taxon>Spermatophyta</taxon>
        <taxon>Magnoliopsida</taxon>
        <taxon>eudicotyledons</taxon>
        <taxon>Gunneridae</taxon>
        <taxon>Pentapetalae</taxon>
        <taxon>asterids</taxon>
        <taxon>lamiids</taxon>
        <taxon>Solanales</taxon>
        <taxon>Solanaceae</taxon>
        <taxon>Solanoideae</taxon>
        <taxon>Solaneae</taxon>
        <taxon>Solanum</taxon>
        <taxon>Solanum subgen. Lycopersicon</taxon>
    </lineage>
</organism>
<evidence type="ECO:0000313" key="2">
    <source>
        <dbReference type="EnsemblPlants" id="Solyc00g170200.1.1.1.CDS"/>
    </source>
</evidence>